<sequence length="185" mass="21110">MYYKTLFKHSFLFGSLVGAVLILASLTFYWKGVSINYNPTLLFINRGLIILGIYFGVRKYRDEVLFGVISYGRAFVAGTLMIAVASSFYALYIYILTGYFDGGILQEAVDFTEKGLVEIGYEDDQVELLMSIYRKITPGIFAFSQWLGKVMAGVFFSLIVAFFFRQKRNLFNNSPIDKFNDSKNQ</sequence>
<protein>
    <recommendedName>
        <fullName evidence="4">DUF4199 domain-containing protein</fullName>
    </recommendedName>
</protein>
<gene>
    <name evidence="2" type="ORF">DF185_08960</name>
</gene>
<feature type="transmembrane region" description="Helical" evidence="1">
    <location>
        <begin position="12"/>
        <end position="30"/>
    </location>
</feature>
<dbReference type="OrthoDB" id="6384283at2"/>
<comment type="caution">
    <text evidence="2">The sequence shown here is derived from an EMBL/GenBank/DDBJ whole genome shotgun (WGS) entry which is preliminary data.</text>
</comment>
<accession>A0A2V3ZZ40</accession>
<feature type="transmembrane region" description="Helical" evidence="1">
    <location>
        <begin position="146"/>
        <end position="164"/>
    </location>
</feature>
<feature type="transmembrane region" description="Helical" evidence="1">
    <location>
        <begin position="64"/>
        <end position="95"/>
    </location>
</feature>
<name>A0A2V3ZZ40_9BACT</name>
<dbReference type="InterPro" id="IPR025250">
    <property type="entry name" value="DUF4199"/>
</dbReference>
<dbReference type="AlphaFoldDB" id="A0A2V3ZZ40"/>
<proteinExistence type="predicted"/>
<dbReference type="RefSeq" id="WP_110360405.1">
    <property type="nucleotide sequence ID" value="NZ_QFLI01000003.1"/>
</dbReference>
<dbReference type="Proteomes" id="UP000248079">
    <property type="component" value="Unassembled WGS sequence"/>
</dbReference>
<keyword evidence="3" id="KW-1185">Reference proteome</keyword>
<organism evidence="2 3">
    <name type="scientific">Marinifilum breve</name>
    <dbReference type="NCBI Taxonomy" id="2184082"/>
    <lineage>
        <taxon>Bacteria</taxon>
        <taxon>Pseudomonadati</taxon>
        <taxon>Bacteroidota</taxon>
        <taxon>Bacteroidia</taxon>
        <taxon>Marinilabiliales</taxon>
        <taxon>Marinifilaceae</taxon>
    </lineage>
</organism>
<keyword evidence="1" id="KW-1133">Transmembrane helix</keyword>
<keyword evidence="1" id="KW-0472">Membrane</keyword>
<evidence type="ECO:0000256" key="1">
    <source>
        <dbReference type="SAM" id="Phobius"/>
    </source>
</evidence>
<keyword evidence="1" id="KW-0812">Transmembrane</keyword>
<feature type="transmembrane region" description="Helical" evidence="1">
    <location>
        <begin position="36"/>
        <end position="57"/>
    </location>
</feature>
<dbReference type="Pfam" id="PF13858">
    <property type="entry name" value="DUF4199"/>
    <property type="match status" value="1"/>
</dbReference>
<evidence type="ECO:0000313" key="3">
    <source>
        <dbReference type="Proteomes" id="UP000248079"/>
    </source>
</evidence>
<dbReference type="EMBL" id="QFLI01000003">
    <property type="protein sequence ID" value="PXY01596.1"/>
    <property type="molecule type" value="Genomic_DNA"/>
</dbReference>
<evidence type="ECO:0008006" key="4">
    <source>
        <dbReference type="Google" id="ProtNLM"/>
    </source>
</evidence>
<evidence type="ECO:0000313" key="2">
    <source>
        <dbReference type="EMBL" id="PXY01596.1"/>
    </source>
</evidence>
<reference evidence="2 3" key="1">
    <citation type="submission" date="2018-05" db="EMBL/GenBank/DDBJ databases">
        <title>Marinifilum breve JC075T sp. nov., a marine bacterium isolated from Yongle Blue Hole in the South China Sea.</title>
        <authorList>
            <person name="Fu T."/>
        </authorList>
    </citation>
    <scope>NUCLEOTIDE SEQUENCE [LARGE SCALE GENOMIC DNA]</scope>
    <source>
        <strain evidence="2 3">JC075</strain>
    </source>
</reference>